<keyword evidence="1" id="KW-0732">Signal</keyword>
<dbReference type="PANTHER" id="PTHR43143:SF5">
    <property type="entry name" value="SECRETED PROTEIN"/>
    <property type="match status" value="1"/>
</dbReference>
<keyword evidence="4" id="KW-1185">Reference proteome</keyword>
<dbReference type="InterPro" id="IPR008979">
    <property type="entry name" value="Galactose-bd-like_sf"/>
</dbReference>
<dbReference type="InterPro" id="IPR004843">
    <property type="entry name" value="Calcineurin-like_PHP"/>
</dbReference>
<feature type="signal peptide" evidence="1">
    <location>
        <begin position="1"/>
        <end position="25"/>
    </location>
</feature>
<dbReference type="Gene3D" id="3.60.21.10">
    <property type="match status" value="1"/>
</dbReference>
<dbReference type="Pfam" id="PF00149">
    <property type="entry name" value="Metallophos"/>
    <property type="match status" value="1"/>
</dbReference>
<dbReference type="InterPro" id="IPR013424">
    <property type="entry name" value="Ice-binding_C"/>
</dbReference>
<organism evidence="3 4">
    <name type="scientific">Mucisphaera calidilacus</name>
    <dbReference type="NCBI Taxonomy" id="2527982"/>
    <lineage>
        <taxon>Bacteria</taxon>
        <taxon>Pseudomonadati</taxon>
        <taxon>Planctomycetota</taxon>
        <taxon>Phycisphaerae</taxon>
        <taxon>Phycisphaerales</taxon>
        <taxon>Phycisphaeraceae</taxon>
        <taxon>Mucisphaera</taxon>
    </lineage>
</organism>
<evidence type="ECO:0000259" key="2">
    <source>
        <dbReference type="Pfam" id="PF00149"/>
    </source>
</evidence>
<sequence precursor="true">MMISTRHLVYTMTMAYVALIPSAEAFGASYTVAVLPDTQYYAQLYPETFDAQTQWLADQASSRNIVFTTHLGDIVEYGANLGEWVNADTSMGYLDAAGMNYSVTPGNHDLYGDGGVNYRHYFGASRFASMPTYGGHSASAMSQYHVVSMGDQDILMLSVDIDAPDAELAWAQSVLDAHPDTPAILSTHLLMDNNGNIRDTTYIRHGYGNPAQTIWDELVMPNAQVFMTLNGHYHGTRAEVSYNAAGLAVHRVLVDYQGLSNGGDGYLRLMEFDFDADVIRHTSYSPTLDQSLTDPGSSFDLEVDFERRFANQRDVVPAGTLIAGTIYDFSSAESRKGDRSVDQLVTGAGIVGHLGQERVELDSVHASGTYDSAADGMWTNFYGQPIDEQFIVFDLGQVLNLDQVAIWQFGEAFSSFDFSDQGARDLRILVSDVLNPVAGDFAEIGTIRLEQYVQGEDLVAQVFDLEGAEGVRYVRFEFEDNWGGTGYVGLSEVRFVTGAPVPEPVSAALLGFGLAGVLSRRGCRGA</sequence>
<dbReference type="AlphaFoldDB" id="A0A518BTU7"/>
<dbReference type="OrthoDB" id="9772095at2"/>
<dbReference type="EMBL" id="CP036280">
    <property type="protein sequence ID" value="QDU70402.1"/>
    <property type="molecule type" value="Genomic_DNA"/>
</dbReference>
<proteinExistence type="predicted"/>
<dbReference type="SUPFAM" id="SSF56300">
    <property type="entry name" value="Metallo-dependent phosphatases"/>
    <property type="match status" value="1"/>
</dbReference>
<evidence type="ECO:0000313" key="4">
    <source>
        <dbReference type="Proteomes" id="UP000320386"/>
    </source>
</evidence>
<evidence type="ECO:0000256" key="1">
    <source>
        <dbReference type="SAM" id="SignalP"/>
    </source>
</evidence>
<protein>
    <recommendedName>
        <fullName evidence="2">Calcineurin-like phosphoesterase domain-containing protein</fullName>
    </recommendedName>
</protein>
<dbReference type="RefSeq" id="WP_145447189.1">
    <property type="nucleotide sequence ID" value="NZ_CP036280.1"/>
</dbReference>
<dbReference type="PANTHER" id="PTHR43143">
    <property type="entry name" value="METALLOPHOSPHOESTERASE, CALCINEURIN SUPERFAMILY"/>
    <property type="match status" value="1"/>
</dbReference>
<dbReference type="KEGG" id="mcad:Pan265_02290"/>
<gene>
    <name evidence="3" type="ORF">Pan265_02290</name>
</gene>
<name>A0A518BTU7_9BACT</name>
<dbReference type="SUPFAM" id="SSF49785">
    <property type="entry name" value="Galactose-binding domain-like"/>
    <property type="match status" value="1"/>
</dbReference>
<dbReference type="Gene3D" id="2.60.120.260">
    <property type="entry name" value="Galactose-binding domain-like"/>
    <property type="match status" value="1"/>
</dbReference>
<accession>A0A518BTU7</accession>
<feature type="domain" description="Calcineurin-like phosphoesterase" evidence="2">
    <location>
        <begin position="31"/>
        <end position="203"/>
    </location>
</feature>
<reference evidence="3 4" key="1">
    <citation type="submission" date="2019-02" db="EMBL/GenBank/DDBJ databases">
        <title>Deep-cultivation of Planctomycetes and their phenomic and genomic characterization uncovers novel biology.</title>
        <authorList>
            <person name="Wiegand S."/>
            <person name="Jogler M."/>
            <person name="Boedeker C."/>
            <person name="Pinto D."/>
            <person name="Vollmers J."/>
            <person name="Rivas-Marin E."/>
            <person name="Kohn T."/>
            <person name="Peeters S.H."/>
            <person name="Heuer A."/>
            <person name="Rast P."/>
            <person name="Oberbeckmann S."/>
            <person name="Bunk B."/>
            <person name="Jeske O."/>
            <person name="Meyerdierks A."/>
            <person name="Storesund J.E."/>
            <person name="Kallscheuer N."/>
            <person name="Luecker S."/>
            <person name="Lage O.M."/>
            <person name="Pohl T."/>
            <person name="Merkel B.J."/>
            <person name="Hornburger P."/>
            <person name="Mueller R.-W."/>
            <person name="Bruemmer F."/>
            <person name="Labrenz M."/>
            <person name="Spormann A.M."/>
            <person name="Op den Camp H."/>
            <person name="Overmann J."/>
            <person name="Amann R."/>
            <person name="Jetten M.S.M."/>
            <person name="Mascher T."/>
            <person name="Medema M.H."/>
            <person name="Devos D.P."/>
            <person name="Kaster A.-K."/>
            <person name="Ovreas L."/>
            <person name="Rohde M."/>
            <person name="Galperin M.Y."/>
            <person name="Jogler C."/>
        </authorList>
    </citation>
    <scope>NUCLEOTIDE SEQUENCE [LARGE SCALE GENOMIC DNA]</scope>
    <source>
        <strain evidence="3 4">Pan265</strain>
    </source>
</reference>
<dbReference type="NCBIfam" id="TIGR02595">
    <property type="entry name" value="PEP_CTERM"/>
    <property type="match status" value="1"/>
</dbReference>
<feature type="chain" id="PRO_5022179939" description="Calcineurin-like phosphoesterase domain-containing protein" evidence="1">
    <location>
        <begin position="26"/>
        <end position="526"/>
    </location>
</feature>
<dbReference type="InterPro" id="IPR029052">
    <property type="entry name" value="Metallo-depent_PP-like"/>
</dbReference>
<evidence type="ECO:0000313" key="3">
    <source>
        <dbReference type="EMBL" id="QDU70402.1"/>
    </source>
</evidence>
<dbReference type="GO" id="GO:0016787">
    <property type="term" value="F:hydrolase activity"/>
    <property type="evidence" value="ECO:0007669"/>
    <property type="project" value="InterPro"/>
</dbReference>
<dbReference type="InterPro" id="IPR051918">
    <property type="entry name" value="STPP_CPPED1"/>
</dbReference>
<dbReference type="Proteomes" id="UP000320386">
    <property type="component" value="Chromosome"/>
</dbReference>